<dbReference type="AlphaFoldDB" id="A0A699Q6T8"/>
<comment type="caution">
    <text evidence="2">The sequence shown here is derived from an EMBL/GenBank/DDBJ whole genome shotgun (WGS) entry which is preliminary data.</text>
</comment>
<accession>A0A699Q6T8</accession>
<evidence type="ECO:0000256" key="1">
    <source>
        <dbReference type="SAM" id="MobiDB-lite"/>
    </source>
</evidence>
<protein>
    <submittedName>
        <fullName evidence="2">Uncharacterized protein</fullName>
    </submittedName>
</protein>
<dbReference type="EMBL" id="BKCJ010994292">
    <property type="protein sequence ID" value="GFC62533.1"/>
    <property type="molecule type" value="Genomic_DNA"/>
</dbReference>
<organism evidence="2">
    <name type="scientific">Tanacetum cinerariifolium</name>
    <name type="common">Dalmatian daisy</name>
    <name type="synonym">Chrysanthemum cinerariifolium</name>
    <dbReference type="NCBI Taxonomy" id="118510"/>
    <lineage>
        <taxon>Eukaryota</taxon>
        <taxon>Viridiplantae</taxon>
        <taxon>Streptophyta</taxon>
        <taxon>Embryophyta</taxon>
        <taxon>Tracheophyta</taxon>
        <taxon>Spermatophyta</taxon>
        <taxon>Magnoliopsida</taxon>
        <taxon>eudicotyledons</taxon>
        <taxon>Gunneridae</taxon>
        <taxon>Pentapetalae</taxon>
        <taxon>asterids</taxon>
        <taxon>campanulids</taxon>
        <taxon>Asterales</taxon>
        <taxon>Asteraceae</taxon>
        <taxon>Asteroideae</taxon>
        <taxon>Anthemideae</taxon>
        <taxon>Anthemidinae</taxon>
        <taxon>Tanacetum</taxon>
    </lineage>
</organism>
<evidence type="ECO:0000313" key="2">
    <source>
        <dbReference type="EMBL" id="GFC62533.1"/>
    </source>
</evidence>
<sequence>MYIRSKSKGESNHRSAYCGAEVLASSVLRLGLRGLSMANRELPLIDLHKLSRLNISERIGDMLAWLALGPERQPDDAAGAPKATEDAPTIHEGALVNPTPIQVPKPPPTVPRTMP</sequence>
<feature type="compositionally biased region" description="Pro residues" evidence="1">
    <location>
        <begin position="101"/>
        <end position="115"/>
    </location>
</feature>
<gene>
    <name evidence="2" type="ORF">Tci_834503</name>
</gene>
<reference evidence="2" key="1">
    <citation type="journal article" date="2019" name="Sci. Rep.">
        <title>Draft genome of Tanacetum cinerariifolium, the natural source of mosquito coil.</title>
        <authorList>
            <person name="Yamashiro T."/>
            <person name="Shiraishi A."/>
            <person name="Satake H."/>
            <person name="Nakayama K."/>
        </authorList>
    </citation>
    <scope>NUCLEOTIDE SEQUENCE</scope>
</reference>
<name>A0A699Q6T8_TANCI</name>
<proteinExistence type="predicted"/>
<feature type="region of interest" description="Disordered" evidence="1">
    <location>
        <begin position="72"/>
        <end position="115"/>
    </location>
</feature>